<gene>
    <name evidence="1" type="ORF">EC604_09115</name>
</gene>
<dbReference type="OrthoDB" id="2642625at2"/>
<sequence>MSRLTNSGFYKIRFWITPEEWGEILELFKERGASFISTNYAKTPYDKQQVLQAYKQFYDYYAATEKAPDYFPHFVYSIVLTVDQGMAGFFVRNEGISFPYREQWAVDELPSIMISLPKDIRIQAESGEGTDYTYEDIREHRPFTYKLYEELVSEIKNRTQLLRFSVLEPDGLQVRKPSVRISKKAAEQIRSGWIFNQYELVMDTK</sequence>
<dbReference type="EMBL" id="RIAS01000004">
    <property type="protein sequence ID" value="KAA8784006.1"/>
    <property type="molecule type" value="Genomic_DNA"/>
</dbReference>
<dbReference type="AlphaFoldDB" id="A0A5M9WQV0"/>
<evidence type="ECO:0000313" key="2">
    <source>
        <dbReference type="Proteomes" id="UP000323664"/>
    </source>
</evidence>
<protein>
    <submittedName>
        <fullName evidence="1">Uncharacterized protein</fullName>
    </submittedName>
</protein>
<dbReference type="RefSeq" id="WP_123063880.1">
    <property type="nucleotide sequence ID" value="NZ_RIAS01000004.1"/>
</dbReference>
<name>A0A5M9WQV0_PAEAM</name>
<reference evidence="1 2" key="1">
    <citation type="journal article" date="2019" name="J. Ind. Microbiol. Biotechnol.">
        <title>Paenibacillus amylolyticus 27C64 has a diverse set of carbohydrate-active enzymes and complete pectin deconstruction system.</title>
        <authorList>
            <person name="Keggi C."/>
            <person name="Doran-Peterson J."/>
        </authorList>
    </citation>
    <scope>NUCLEOTIDE SEQUENCE [LARGE SCALE GENOMIC DNA]</scope>
    <source>
        <strain evidence="1 2">27C64</strain>
    </source>
</reference>
<comment type="caution">
    <text evidence="1">The sequence shown here is derived from an EMBL/GenBank/DDBJ whole genome shotgun (WGS) entry which is preliminary data.</text>
</comment>
<accession>A0A5M9WQV0</accession>
<dbReference type="Proteomes" id="UP000323664">
    <property type="component" value="Unassembled WGS sequence"/>
</dbReference>
<evidence type="ECO:0000313" key="1">
    <source>
        <dbReference type="EMBL" id="KAA8784006.1"/>
    </source>
</evidence>
<proteinExistence type="predicted"/>
<organism evidence="1 2">
    <name type="scientific">Paenibacillus amylolyticus</name>
    <dbReference type="NCBI Taxonomy" id="1451"/>
    <lineage>
        <taxon>Bacteria</taxon>
        <taxon>Bacillati</taxon>
        <taxon>Bacillota</taxon>
        <taxon>Bacilli</taxon>
        <taxon>Bacillales</taxon>
        <taxon>Paenibacillaceae</taxon>
        <taxon>Paenibacillus</taxon>
    </lineage>
</organism>